<keyword evidence="3" id="KW-0804">Transcription</keyword>
<dbReference type="RefSeq" id="WP_154117709.1">
    <property type="nucleotide sequence ID" value="NZ_WJXB01000002.1"/>
</dbReference>
<dbReference type="PROSITE" id="PS01124">
    <property type="entry name" value="HTH_ARAC_FAMILY_2"/>
    <property type="match status" value="1"/>
</dbReference>
<dbReference type="Gene3D" id="1.10.10.60">
    <property type="entry name" value="Homeodomain-like"/>
    <property type="match status" value="2"/>
</dbReference>
<dbReference type="AlphaFoldDB" id="A0A7X2L0H2"/>
<dbReference type="InterPro" id="IPR018062">
    <property type="entry name" value="HTH_AraC-typ_CS"/>
</dbReference>
<dbReference type="SMART" id="SM00342">
    <property type="entry name" value="HTH_ARAC"/>
    <property type="match status" value="1"/>
</dbReference>
<dbReference type="PROSITE" id="PS00041">
    <property type="entry name" value="HTH_ARAC_FAMILY_1"/>
    <property type="match status" value="1"/>
</dbReference>
<organism evidence="5 6">
    <name type="scientific">Paenibacillus monticola</name>
    <dbReference type="NCBI Taxonomy" id="2666075"/>
    <lineage>
        <taxon>Bacteria</taxon>
        <taxon>Bacillati</taxon>
        <taxon>Bacillota</taxon>
        <taxon>Bacilli</taxon>
        <taxon>Bacillales</taxon>
        <taxon>Paenibacillaceae</taxon>
        <taxon>Paenibacillus</taxon>
    </lineage>
</organism>
<evidence type="ECO:0000259" key="4">
    <source>
        <dbReference type="PROSITE" id="PS01124"/>
    </source>
</evidence>
<dbReference type="GO" id="GO:0003700">
    <property type="term" value="F:DNA-binding transcription factor activity"/>
    <property type="evidence" value="ECO:0007669"/>
    <property type="project" value="InterPro"/>
</dbReference>
<dbReference type="PANTHER" id="PTHR43280:SF27">
    <property type="entry name" value="TRANSCRIPTIONAL REGULATOR MTLR"/>
    <property type="match status" value="1"/>
</dbReference>
<dbReference type="Pfam" id="PF02311">
    <property type="entry name" value="AraC_binding"/>
    <property type="match status" value="1"/>
</dbReference>
<keyword evidence="6" id="KW-1185">Reference proteome</keyword>
<sequence>MNLLSDWKSLLFGWVVITVDLRLHACAYAFHTLPFKTSYTPPPFFLFRLQVMGSCRALVNGKMSLIETGDLLIYRPGDPYHLVVEEQEGKIESGDYYLLCEGAWVEEWWNAERRSTQQRIHLDTGLLALWQQLCIEQHRIEQANSDLIQHLLCALCLSIDRLLVEGVSLQSPKRSNELVMRMQYYINENALSRLTVEDVANFAGLSVSRAVHLFKEITGYTIIHFTQEIRLSNALERIRYTDLSLESIASTCGFGTYSYFHKIFKTKYGVSPKEIRKHPIDLDQKNNMSVNGTGEKISGLSLDAQRFFSSGRLKAAQDAHIE</sequence>
<dbReference type="InterPro" id="IPR018060">
    <property type="entry name" value="HTH_AraC"/>
</dbReference>
<evidence type="ECO:0000313" key="5">
    <source>
        <dbReference type="EMBL" id="MRN52717.1"/>
    </source>
</evidence>
<dbReference type="PANTHER" id="PTHR43280">
    <property type="entry name" value="ARAC-FAMILY TRANSCRIPTIONAL REGULATOR"/>
    <property type="match status" value="1"/>
</dbReference>
<dbReference type="Pfam" id="PF12833">
    <property type="entry name" value="HTH_18"/>
    <property type="match status" value="1"/>
</dbReference>
<evidence type="ECO:0000313" key="6">
    <source>
        <dbReference type="Proteomes" id="UP000463051"/>
    </source>
</evidence>
<reference evidence="5 6" key="1">
    <citation type="submission" date="2019-11" db="EMBL/GenBank/DDBJ databases">
        <title>Paenibacillus monticola sp. nov., a novel PGPR strain isolated from mountain sample in China.</title>
        <authorList>
            <person name="Zhao Q."/>
            <person name="Li H.-P."/>
            <person name="Zhang J.-L."/>
        </authorList>
    </citation>
    <scope>NUCLEOTIDE SEQUENCE [LARGE SCALE GENOMIC DNA]</scope>
    <source>
        <strain evidence="5 6">LC-T2</strain>
    </source>
</reference>
<keyword evidence="1" id="KW-0805">Transcription regulation</keyword>
<dbReference type="SUPFAM" id="SSF46689">
    <property type="entry name" value="Homeodomain-like"/>
    <property type="match status" value="2"/>
</dbReference>
<evidence type="ECO:0000256" key="1">
    <source>
        <dbReference type="ARBA" id="ARBA00023015"/>
    </source>
</evidence>
<dbReference type="EMBL" id="WJXB01000002">
    <property type="protein sequence ID" value="MRN52717.1"/>
    <property type="molecule type" value="Genomic_DNA"/>
</dbReference>
<feature type="domain" description="HTH araC/xylS-type" evidence="4">
    <location>
        <begin position="180"/>
        <end position="278"/>
    </location>
</feature>
<accession>A0A7X2L0H2</accession>
<dbReference type="InterPro" id="IPR037923">
    <property type="entry name" value="HTH-like"/>
</dbReference>
<evidence type="ECO:0000256" key="2">
    <source>
        <dbReference type="ARBA" id="ARBA00023125"/>
    </source>
</evidence>
<dbReference type="SUPFAM" id="SSF51215">
    <property type="entry name" value="Regulatory protein AraC"/>
    <property type="match status" value="1"/>
</dbReference>
<dbReference type="InterPro" id="IPR009057">
    <property type="entry name" value="Homeodomain-like_sf"/>
</dbReference>
<keyword evidence="2" id="KW-0238">DNA-binding</keyword>
<evidence type="ECO:0000256" key="3">
    <source>
        <dbReference type="ARBA" id="ARBA00023163"/>
    </source>
</evidence>
<proteinExistence type="predicted"/>
<dbReference type="GO" id="GO:0043565">
    <property type="term" value="F:sequence-specific DNA binding"/>
    <property type="evidence" value="ECO:0007669"/>
    <property type="project" value="InterPro"/>
</dbReference>
<gene>
    <name evidence="5" type="ORF">GJB61_06860</name>
</gene>
<dbReference type="InterPro" id="IPR003313">
    <property type="entry name" value="AraC-bd"/>
</dbReference>
<protein>
    <submittedName>
        <fullName evidence="5">AraC family transcriptional regulator</fullName>
    </submittedName>
</protein>
<dbReference type="Proteomes" id="UP000463051">
    <property type="component" value="Unassembled WGS sequence"/>
</dbReference>
<comment type="caution">
    <text evidence="5">The sequence shown here is derived from an EMBL/GenBank/DDBJ whole genome shotgun (WGS) entry which is preliminary data.</text>
</comment>
<name>A0A7X2L0H2_9BACL</name>